<sequence length="197" mass="23193">MSKLFNNLSLRMNKMRENKGLSQKLAVFDLDGTLYKCNSHIELLNQRYRARIFDSIFLKAFGKVYSRGYMKLLHYFYNRVPIGYIKKFNPEFRESALEFLKEKKREGYCVVIVSNAPKELIEVAAKRLKLKWLRAEIGQKNKVVLENYSFDKLFVCTDNLSDIDLLDIAHERVIYATKRNISVFSDRYPNATILLEV</sequence>
<proteinExistence type="predicted"/>
<accession>A0A329M279</accession>
<dbReference type="InterPro" id="IPR036412">
    <property type="entry name" value="HAD-like_sf"/>
</dbReference>
<evidence type="ECO:0008006" key="3">
    <source>
        <dbReference type="Google" id="ProtNLM"/>
    </source>
</evidence>
<evidence type="ECO:0000313" key="1">
    <source>
        <dbReference type="EMBL" id="RAV13810.1"/>
    </source>
</evidence>
<dbReference type="AlphaFoldDB" id="A0A329M279"/>
<dbReference type="InterPro" id="IPR023214">
    <property type="entry name" value="HAD_sf"/>
</dbReference>
<dbReference type="Proteomes" id="UP000250369">
    <property type="component" value="Unassembled WGS sequence"/>
</dbReference>
<organism evidence="1 2">
    <name type="scientific">Paenibacillus contaminans</name>
    <dbReference type="NCBI Taxonomy" id="450362"/>
    <lineage>
        <taxon>Bacteria</taxon>
        <taxon>Bacillati</taxon>
        <taxon>Bacillota</taxon>
        <taxon>Bacilli</taxon>
        <taxon>Bacillales</taxon>
        <taxon>Paenibacillaceae</taxon>
        <taxon>Paenibacillus</taxon>
    </lineage>
</organism>
<keyword evidence="2" id="KW-1185">Reference proteome</keyword>
<gene>
    <name evidence="1" type="ORF">DQG23_32520</name>
</gene>
<comment type="caution">
    <text evidence="1">The sequence shown here is derived from an EMBL/GenBank/DDBJ whole genome shotgun (WGS) entry which is preliminary data.</text>
</comment>
<dbReference type="EMBL" id="QMFB01000028">
    <property type="protein sequence ID" value="RAV13810.1"/>
    <property type="molecule type" value="Genomic_DNA"/>
</dbReference>
<protein>
    <recommendedName>
        <fullName evidence="3">Haloacid dehalogenase-like hydrolase</fullName>
    </recommendedName>
</protein>
<dbReference type="SUPFAM" id="SSF56784">
    <property type="entry name" value="HAD-like"/>
    <property type="match status" value="1"/>
</dbReference>
<evidence type="ECO:0000313" key="2">
    <source>
        <dbReference type="Proteomes" id="UP000250369"/>
    </source>
</evidence>
<dbReference type="Pfam" id="PF12710">
    <property type="entry name" value="HAD"/>
    <property type="match status" value="1"/>
</dbReference>
<name>A0A329M279_9BACL</name>
<reference evidence="1 2" key="1">
    <citation type="journal article" date="2009" name="Int. J. Syst. Evol. Microbiol.">
        <title>Paenibacillus contaminans sp. nov., isolated from a contaminated laboratory plate.</title>
        <authorList>
            <person name="Chou J.H."/>
            <person name="Lee J.H."/>
            <person name="Lin M.C."/>
            <person name="Chang P.S."/>
            <person name="Arun A.B."/>
            <person name="Young C.C."/>
            <person name="Chen W.M."/>
        </authorList>
    </citation>
    <scope>NUCLEOTIDE SEQUENCE [LARGE SCALE GENOMIC DNA]</scope>
    <source>
        <strain evidence="1 2">CKOBP-6</strain>
    </source>
</reference>
<dbReference type="Gene3D" id="3.40.50.1000">
    <property type="entry name" value="HAD superfamily/HAD-like"/>
    <property type="match status" value="1"/>
</dbReference>